<evidence type="ECO:0000256" key="2">
    <source>
        <dbReference type="ARBA" id="ARBA00022630"/>
    </source>
</evidence>
<dbReference type="InterPro" id="IPR039261">
    <property type="entry name" value="FNR_nucleotide-bd"/>
</dbReference>
<keyword evidence="7" id="KW-1185">Reference proteome</keyword>
<dbReference type="PANTHER" id="PTHR19384:SF128">
    <property type="entry name" value="NADPH OXIDOREDUCTASE A"/>
    <property type="match status" value="1"/>
</dbReference>
<dbReference type="GO" id="GO:0010181">
    <property type="term" value="F:FMN binding"/>
    <property type="evidence" value="ECO:0007669"/>
    <property type="project" value="TreeGrafter"/>
</dbReference>
<dbReference type="SUPFAM" id="SSF63380">
    <property type="entry name" value="Riboflavin synthase domain-like"/>
    <property type="match status" value="1"/>
</dbReference>
<reference evidence="6 7" key="2">
    <citation type="journal article" date="2012" name="Proc. Natl. Acad. Sci. U.S.A.">
        <title>Antigenic diversity is generated by distinct evolutionary mechanisms in African trypanosome species.</title>
        <authorList>
            <person name="Jackson A.P."/>
            <person name="Berry A."/>
            <person name="Aslett M."/>
            <person name="Allison H.C."/>
            <person name="Burton P."/>
            <person name="Vavrova-Anderson J."/>
            <person name="Brown R."/>
            <person name="Browne H."/>
            <person name="Corton N."/>
            <person name="Hauser H."/>
            <person name="Gamble J."/>
            <person name="Gilderthorp R."/>
            <person name="Marcello L."/>
            <person name="McQuillan J."/>
            <person name="Otto T.D."/>
            <person name="Quail M.A."/>
            <person name="Sanders M.J."/>
            <person name="van Tonder A."/>
            <person name="Ginger M.L."/>
            <person name="Field M.C."/>
            <person name="Barry J.D."/>
            <person name="Hertz-Fowler C."/>
            <person name="Berriman M."/>
        </authorList>
    </citation>
    <scope>NUCLEOTIDE SEQUENCE [LARGE SCALE GENOMIC DNA]</scope>
    <source>
        <strain evidence="6 7">IL3000</strain>
    </source>
</reference>
<feature type="domain" description="Oxidoreductase FAD/NAD(P)-binding" evidence="4">
    <location>
        <begin position="449"/>
        <end position="561"/>
    </location>
</feature>
<sequence length="607" mass="67516">MKHGSSKRPRRPAPSDCCGSGCTRCVWDVYFDDVMKYNSVMGELEVQDDPDGDDSHDEEDELVDYVGAVVVKYVDPPSGSTVCITPEVAVTKILGRFSNVADVQLLKRSSDDTGSGISHASQGIYVVNVILDEPATGDLATTNTPLPGDVVEILSPNDHDLDKSDKVREVEALCKRLDVSPDQWCELHRSPFVPPDHFPPWLPLQQPIQIRTLLAFFVDIRSCSYILRPTFLQLLLRVATANRGMRDVLPEDASDSMNLLRECASDETAPLIHKFIVSDRSAVCYPRLIDILSVFPFVKLPLARLLEVSGPLRSRKFSVVDYTSVGSPEELRSNQLQSIQLCLRGVNVSVEETARPRTHPEPAVHIFAELLRDAALRRCANESEGAAFTGHVSHPLLHFRPKQGSLPLYIGTNLFGMSPFAKSLSSALRPVTSQLCTYSPSMVLPLVMFVGAGTGIAPLMNAVNELLYRHKNRTPGAVCIPRCWVIYGARNLSELIFHDQLREALRIGAITRYDVAISRSDEGNYPKHVTDVLNLCLEEVRSELLERGARLFVCGPLEAMRSLRRWMVCTALPEAGDDESMTDQRVRFLENKGQLMFDVWGSVNIFE</sequence>
<dbReference type="Pfam" id="PF00175">
    <property type="entry name" value="NAD_binding_1"/>
    <property type="match status" value="1"/>
</dbReference>
<dbReference type="InterPro" id="IPR023173">
    <property type="entry name" value="NADPH_Cyt_P450_Rdtase_alpha"/>
</dbReference>
<dbReference type="GO" id="GO:0050660">
    <property type="term" value="F:flavin adenine dinucleotide binding"/>
    <property type="evidence" value="ECO:0007669"/>
    <property type="project" value="TreeGrafter"/>
</dbReference>
<organism evidence="6 7">
    <name type="scientific">Trypanosoma congolense (strain IL3000)</name>
    <dbReference type="NCBI Taxonomy" id="1068625"/>
    <lineage>
        <taxon>Eukaryota</taxon>
        <taxon>Discoba</taxon>
        <taxon>Euglenozoa</taxon>
        <taxon>Kinetoplastea</taxon>
        <taxon>Metakinetoplastina</taxon>
        <taxon>Trypanosomatida</taxon>
        <taxon>Trypanosomatidae</taxon>
        <taxon>Trypanosoma</taxon>
        <taxon>Nannomonas</taxon>
    </lineage>
</organism>
<evidence type="ECO:0000259" key="5">
    <source>
        <dbReference type="Pfam" id="PF09791"/>
    </source>
</evidence>
<reference evidence="7" key="1">
    <citation type="submission" date="2011-07" db="EMBL/GenBank/DDBJ databases">
        <title>Divergent evolution of antigenic variation in African trypanosomes.</title>
        <authorList>
            <person name="Jackson A.P."/>
            <person name="Berry A."/>
            <person name="Allison H.C."/>
            <person name="Burton P."/>
            <person name="Anderson J."/>
            <person name="Aslett M."/>
            <person name="Brown R."/>
            <person name="Corton N."/>
            <person name="Harris D."/>
            <person name="Hauser H."/>
            <person name="Gamble J."/>
            <person name="Gilderthorp R."/>
            <person name="McQuillan J."/>
            <person name="Quail M.A."/>
            <person name="Sanders M."/>
            <person name="Van Tonder A."/>
            <person name="Ginger M.L."/>
            <person name="Donelson J.E."/>
            <person name="Field M.C."/>
            <person name="Barry J.D."/>
            <person name="Berriman M."/>
            <person name="Hertz-Fowler C."/>
        </authorList>
    </citation>
    <scope>NUCLEOTIDE SEQUENCE [LARGE SCALE GENOMIC DNA]</scope>
    <source>
        <strain evidence="7">IL3000</strain>
    </source>
</reference>
<accession>F9W6W2</accession>
<gene>
    <name evidence="6" type="ORF">TCIL3000_0_03810</name>
</gene>
<comment type="cofactor">
    <cofactor evidence="1">
        <name>FMN</name>
        <dbReference type="ChEBI" id="CHEBI:58210"/>
    </cofactor>
</comment>
<dbReference type="Proteomes" id="UP000000702">
    <property type="component" value="Unassembled WGS sequence"/>
</dbReference>
<feature type="domain" description="Oxidoreductase-like" evidence="5">
    <location>
        <begin position="8"/>
        <end position="42"/>
    </location>
</feature>
<dbReference type="VEuPathDB" id="TriTrypDB:TcIL3000_0_03810"/>
<keyword evidence="2" id="KW-0285">Flavoprotein</keyword>
<proteinExistence type="predicted"/>
<comment type="caution">
    <text evidence="6">The sequence shown here is derived from an EMBL/GenBank/DDBJ whole genome shotgun (WGS) entry which is preliminary data.</text>
</comment>
<name>F9W6W2_TRYCI</name>
<dbReference type="Gene3D" id="1.20.990.10">
    <property type="entry name" value="NADPH-cytochrome p450 Reductase, Chain A, domain 3"/>
    <property type="match status" value="1"/>
</dbReference>
<dbReference type="GO" id="GO:0005829">
    <property type="term" value="C:cytosol"/>
    <property type="evidence" value="ECO:0007669"/>
    <property type="project" value="TreeGrafter"/>
</dbReference>
<evidence type="ECO:0000256" key="1">
    <source>
        <dbReference type="ARBA" id="ARBA00001917"/>
    </source>
</evidence>
<dbReference type="SUPFAM" id="SSF52343">
    <property type="entry name" value="Ferredoxin reductase-like, C-terminal NADP-linked domain"/>
    <property type="match status" value="1"/>
</dbReference>
<dbReference type="OMA" id="CELHRSP"/>
<dbReference type="AlphaFoldDB" id="F9W6W2"/>
<keyword evidence="3" id="KW-0288">FMN</keyword>
<evidence type="ECO:0000313" key="6">
    <source>
        <dbReference type="EMBL" id="CCD12919.1"/>
    </source>
</evidence>
<dbReference type="PANTHER" id="PTHR19384">
    <property type="entry name" value="NITRIC OXIDE SYNTHASE-RELATED"/>
    <property type="match status" value="1"/>
</dbReference>
<dbReference type="GO" id="GO:0016491">
    <property type="term" value="F:oxidoreductase activity"/>
    <property type="evidence" value="ECO:0007669"/>
    <property type="project" value="InterPro"/>
</dbReference>
<evidence type="ECO:0000313" key="7">
    <source>
        <dbReference type="Proteomes" id="UP000000702"/>
    </source>
</evidence>
<dbReference type="EMBL" id="CAEQ01000942">
    <property type="protein sequence ID" value="CCD12919.1"/>
    <property type="molecule type" value="Genomic_DNA"/>
</dbReference>
<evidence type="ECO:0000256" key="3">
    <source>
        <dbReference type="ARBA" id="ARBA00022643"/>
    </source>
</evidence>
<dbReference type="Pfam" id="PF09791">
    <property type="entry name" value="Oxidored-like"/>
    <property type="match status" value="1"/>
</dbReference>
<evidence type="ECO:0000259" key="4">
    <source>
        <dbReference type="Pfam" id="PF00175"/>
    </source>
</evidence>
<protein>
    <submittedName>
        <fullName evidence="6">WGS project CAEQ00000000 data, annotated contig 153</fullName>
    </submittedName>
</protein>
<dbReference type="InterPro" id="IPR001433">
    <property type="entry name" value="OxRdtase_FAD/NAD-bd"/>
</dbReference>
<dbReference type="InterPro" id="IPR019180">
    <property type="entry name" value="Oxidoreductase-like_N"/>
</dbReference>
<dbReference type="InterPro" id="IPR017938">
    <property type="entry name" value="Riboflavin_synthase-like_b-brl"/>
</dbReference>
<dbReference type="Gene3D" id="3.40.50.80">
    <property type="entry name" value="Nucleotide-binding domain of ferredoxin-NADP reductase (FNR) module"/>
    <property type="match status" value="1"/>
</dbReference>